<dbReference type="GO" id="GO:0016787">
    <property type="term" value="F:hydrolase activity"/>
    <property type="evidence" value="ECO:0007669"/>
    <property type="project" value="UniProtKB-KW"/>
</dbReference>
<dbReference type="PANTHER" id="PTHR48081">
    <property type="entry name" value="AB HYDROLASE SUPERFAMILY PROTEIN C4A8.06C"/>
    <property type="match status" value="1"/>
</dbReference>
<dbReference type="Pfam" id="PF20434">
    <property type="entry name" value="BD-FAE"/>
    <property type="match status" value="1"/>
</dbReference>
<feature type="domain" description="BD-FAE-like" evidence="2">
    <location>
        <begin position="38"/>
        <end position="237"/>
    </location>
</feature>
<dbReference type="InterPro" id="IPR050300">
    <property type="entry name" value="GDXG_lipolytic_enzyme"/>
</dbReference>
<evidence type="ECO:0000259" key="2">
    <source>
        <dbReference type="Pfam" id="PF20434"/>
    </source>
</evidence>
<protein>
    <recommendedName>
        <fullName evidence="2">BD-FAE-like domain-containing protein</fullName>
    </recommendedName>
</protein>
<reference evidence="3" key="1">
    <citation type="journal article" date="2011" name="FEMS Microbiol. Ecol.">
        <title>Identification of novel lipolytic genes and gene families by screening of metagenomic libraries derived from soil samples of the German Biodiversity Exploratories.</title>
        <authorList>
            <person name="Nacke H."/>
            <person name="Will C."/>
            <person name="Herzog S."/>
            <person name="Nowka B."/>
            <person name="Engelhaupt M."/>
            <person name="Daniel R."/>
        </authorList>
    </citation>
    <scope>NUCLEOTIDE SEQUENCE</scope>
</reference>
<organism evidence="3">
    <name type="scientific">uncultured organism</name>
    <dbReference type="NCBI Taxonomy" id="155900"/>
    <lineage>
        <taxon>unclassified sequences</taxon>
        <taxon>environmental samples</taxon>
    </lineage>
</organism>
<evidence type="ECO:0000256" key="1">
    <source>
        <dbReference type="ARBA" id="ARBA00022801"/>
    </source>
</evidence>
<keyword evidence="1" id="KW-0378">Hydrolase</keyword>
<dbReference type="AlphaFoldDB" id="G3CRF0"/>
<name>G3CRF0_9ZZZZ</name>
<accession>G3CRF0</accession>
<dbReference type="PANTHER" id="PTHR48081:SF13">
    <property type="entry name" value="ALPHA_BETA HYDROLASE"/>
    <property type="match status" value="1"/>
</dbReference>
<evidence type="ECO:0000313" key="3">
    <source>
        <dbReference type="EMBL" id="AEM45133.1"/>
    </source>
</evidence>
<proteinExistence type="predicted"/>
<dbReference type="InterPro" id="IPR029058">
    <property type="entry name" value="AB_hydrolase_fold"/>
</dbReference>
<sequence>MSPRLSIGLLSLLATVASAQTHTQDVIYMKAGGTAFTMDVLKPAKPNKAAVVFVVSGGWISDHSMLKSYGPDLEKVFVDGGFTVFEVVHGAQPRFKVAEIVEQVRTAVRFVRAHAADYGIDTNRVGVSGISTGGHLSLMIAGSPDSPVNAVAAIAPPTDLANWGKPAFVFTDDPQLAMFVPALGFDPKAPQNDVAPLAKQLSPITYVNAKYPPTLIIHGDSDKVVPLQQARAMDHALAKAGVEHKLEVIPGGGHDDTTFGPGLMKALQWFKAKLLM</sequence>
<dbReference type="Gene3D" id="3.40.50.1820">
    <property type="entry name" value="alpha/beta hydrolase"/>
    <property type="match status" value="1"/>
</dbReference>
<dbReference type="InterPro" id="IPR049492">
    <property type="entry name" value="BD-FAE-like_dom"/>
</dbReference>
<dbReference type="EMBL" id="HQ156924">
    <property type="protein sequence ID" value="AEM45133.1"/>
    <property type="molecule type" value="Genomic_DNA"/>
</dbReference>
<dbReference type="SUPFAM" id="SSF53474">
    <property type="entry name" value="alpha/beta-Hydrolases"/>
    <property type="match status" value="1"/>
</dbReference>
<dbReference type="ESTHER" id="9zzzz-g3crf0">
    <property type="family name" value="BD-FAE"/>
</dbReference>